<keyword evidence="2" id="KW-0720">Serine protease</keyword>
<proteinExistence type="inferred from homology"/>
<accession>A0ABS0J3G8</accession>
<dbReference type="InterPro" id="IPR041699">
    <property type="entry name" value="AAA_32"/>
</dbReference>
<dbReference type="Gene3D" id="3.40.50.300">
    <property type="entry name" value="P-loop containing nucleotide triphosphate hydrolases"/>
    <property type="match status" value="2"/>
</dbReference>
<evidence type="ECO:0000256" key="3">
    <source>
        <dbReference type="SAM" id="Coils"/>
    </source>
</evidence>
<name>A0ABS0J3G8_9BACT</name>
<keyword evidence="5" id="KW-0732">Signal</keyword>
<evidence type="ECO:0000256" key="5">
    <source>
        <dbReference type="SAM" id="SignalP"/>
    </source>
</evidence>
<dbReference type="SUPFAM" id="SSF52540">
    <property type="entry name" value="P-loop containing nucleoside triphosphate hydrolases"/>
    <property type="match status" value="1"/>
</dbReference>
<dbReference type="RefSeq" id="WP_196609010.1">
    <property type="nucleotide sequence ID" value="NZ_VRYY01000198.1"/>
</dbReference>
<dbReference type="InterPro" id="IPR027065">
    <property type="entry name" value="Lon_Prtase"/>
</dbReference>
<feature type="compositionally biased region" description="Basic and acidic residues" evidence="4">
    <location>
        <begin position="838"/>
        <end position="848"/>
    </location>
</feature>
<dbReference type="Gene3D" id="3.30.230.10">
    <property type="match status" value="1"/>
</dbReference>
<feature type="coiled-coil region" evidence="3">
    <location>
        <begin position="249"/>
        <end position="290"/>
    </location>
</feature>
<gene>
    <name evidence="7" type="ORF">FVW20_08050</name>
</gene>
<feature type="region of interest" description="Disordered" evidence="4">
    <location>
        <begin position="1"/>
        <end position="32"/>
    </location>
</feature>
<comment type="caution">
    <text evidence="7">The sequence shown here is derived from an EMBL/GenBank/DDBJ whole genome shotgun (WGS) entry which is preliminary data.</text>
</comment>
<evidence type="ECO:0000259" key="6">
    <source>
        <dbReference type="PROSITE" id="PS51786"/>
    </source>
</evidence>
<feature type="chain" id="PRO_5046265854" description="endopeptidase La" evidence="5">
    <location>
        <begin position="29"/>
        <end position="875"/>
    </location>
</feature>
<dbReference type="Pfam" id="PF13654">
    <property type="entry name" value="AAA_32"/>
    <property type="match status" value="1"/>
</dbReference>
<keyword evidence="3" id="KW-0175">Coiled coil</keyword>
<sequence>MTIPKKATKRTAASAASSASTASAPSFASSSASVPGGGALPAPLAPEQLRWTLDPATLPFAHTGEVDEQTDIIGQRRGVDAFRFGMGMHGKGYNIFVTGAVGIGKLSMVKRLLGTGANGAATPDDLCFVNNFKTPEEPILLRFPAGKGRAFKADVQAFLDTVKRDIPQLFESQEYIASKNEIIEAHDRKTREFFKNLETKVRDSGFVLVNMQMGQIQRPDIVPIVDGEPVHLLKLEEMAAKGRFPREELEKLQETYKTLKEEIDAIFLDVRELQKEVKRKTEEVDRLMFMSSARDLAKPLLDSYDDPKVQKHVEAVLADMAENLDSLKVMGQQVQGPMGMFVPAPAEAVLHPYQVNLLVDNAELEGPPVIVESFPNYRNLFGSIERVMDRSGLWRTDFTKINAGSFVKANGGYLVLNLMDAIMEPGVWQTLKRALKTSEIEIQTFDPYYFITATGIKPESIEMEVKVVVMATPQLYHMLRHYDPDVQKIFKIWADFDSSMPLDEVCVTDVAKLMKTFVTARKLRQFDATAVAALLEHGVRMTGRREKLTTSFPVLRDIMEEAEYIARGEGADMVSAAHVTQAVEGRLYRAGLIEEKVQEMIDRGSVFIDTDGDVVGQVNGLAVYAMGDHMFGKPSRITATTSMGREGIINIERESDLSGAIHNKGMLILSGYLRRAFAQDKPLSLSASIAFEQSYGGVDGDSASSTELYALLSSLSGVPIRQGIAVTGSVNQKGEVQPIGGVNEKIEGFHEVCRRKGLTGEQGVLIPAANVNDLMLRPEVLDSVRAGTFRVWAVRTVDEGIELLTGVPAGVRGADGNYPPDSVYGKVDARLRELAEGLRNFGDKKDDNGNGGNGKARGKRAKPSKEPEGKKKQVA</sequence>
<dbReference type="InterPro" id="IPR046843">
    <property type="entry name" value="LonB_AAA-LID"/>
</dbReference>
<dbReference type="PANTHER" id="PTHR10046">
    <property type="entry name" value="ATP DEPENDENT LON PROTEASE FAMILY MEMBER"/>
    <property type="match status" value="1"/>
</dbReference>
<reference evidence="7 8" key="1">
    <citation type="submission" date="2019-08" db="EMBL/GenBank/DDBJ databases">
        <authorList>
            <person name="Luo N."/>
        </authorList>
    </citation>
    <scope>NUCLEOTIDE SEQUENCE [LARGE SCALE GENOMIC DNA]</scope>
    <source>
        <strain evidence="7 8">NCIMB 9442</strain>
    </source>
</reference>
<dbReference type="Pfam" id="PF20437">
    <property type="entry name" value="LonC_helical"/>
    <property type="match status" value="1"/>
</dbReference>
<feature type="signal peptide" evidence="5">
    <location>
        <begin position="1"/>
        <end position="28"/>
    </location>
</feature>
<evidence type="ECO:0000256" key="1">
    <source>
        <dbReference type="ARBA" id="ARBA00022670"/>
    </source>
</evidence>
<dbReference type="SUPFAM" id="SSF54211">
    <property type="entry name" value="Ribosomal protein S5 domain 2-like"/>
    <property type="match status" value="1"/>
</dbReference>
<keyword evidence="1 2" id="KW-0645">Protease</keyword>
<feature type="active site" evidence="2">
    <location>
        <position position="745"/>
    </location>
</feature>
<feature type="compositionally biased region" description="Basic and acidic residues" evidence="4">
    <location>
        <begin position="863"/>
        <end position="875"/>
    </location>
</feature>
<dbReference type="InterPro" id="IPR046844">
    <property type="entry name" value="Lon-like_helical"/>
</dbReference>
<comment type="similarity">
    <text evidence="2">Belongs to the peptidase S16 family.</text>
</comment>
<keyword evidence="2" id="KW-0378">Hydrolase</keyword>
<dbReference type="InterPro" id="IPR008269">
    <property type="entry name" value="Lon_proteolytic"/>
</dbReference>
<dbReference type="Pfam" id="PF20436">
    <property type="entry name" value="LonB_AAA-LID"/>
    <property type="match status" value="1"/>
</dbReference>
<protein>
    <recommendedName>
        <fullName evidence="2">endopeptidase La</fullName>
        <ecNumber evidence="2">3.4.21.53</ecNumber>
    </recommendedName>
</protein>
<keyword evidence="8" id="KW-1185">Reference proteome</keyword>
<dbReference type="InterPro" id="IPR014721">
    <property type="entry name" value="Ribsml_uS5_D2-typ_fold_subgr"/>
</dbReference>
<dbReference type="InterPro" id="IPR027417">
    <property type="entry name" value="P-loop_NTPase"/>
</dbReference>
<comment type="catalytic activity">
    <reaction evidence="2">
        <text>Hydrolysis of proteins in presence of ATP.</text>
        <dbReference type="EC" id="3.4.21.53"/>
    </reaction>
</comment>
<dbReference type="Pfam" id="PF05362">
    <property type="entry name" value="Lon_C"/>
    <property type="match status" value="1"/>
</dbReference>
<feature type="domain" description="Lon proteolytic" evidence="6">
    <location>
        <begin position="612"/>
        <end position="807"/>
    </location>
</feature>
<dbReference type="Gene3D" id="1.10.8.60">
    <property type="match status" value="1"/>
</dbReference>
<evidence type="ECO:0000256" key="4">
    <source>
        <dbReference type="SAM" id="MobiDB-lite"/>
    </source>
</evidence>
<dbReference type="Proteomes" id="UP001194469">
    <property type="component" value="Unassembled WGS sequence"/>
</dbReference>
<dbReference type="PROSITE" id="PS51786">
    <property type="entry name" value="LON_PROTEOLYTIC"/>
    <property type="match status" value="1"/>
</dbReference>
<dbReference type="EMBL" id="VRYY01000198">
    <property type="protein sequence ID" value="MBG3876964.1"/>
    <property type="molecule type" value="Genomic_DNA"/>
</dbReference>
<organism evidence="7 8">
    <name type="scientific">Nitratidesulfovibrio oxamicus</name>
    <dbReference type="NCBI Taxonomy" id="32016"/>
    <lineage>
        <taxon>Bacteria</taxon>
        <taxon>Pseudomonadati</taxon>
        <taxon>Thermodesulfobacteriota</taxon>
        <taxon>Desulfovibrionia</taxon>
        <taxon>Desulfovibrionales</taxon>
        <taxon>Desulfovibrionaceae</taxon>
        <taxon>Nitratidesulfovibrio</taxon>
    </lineage>
</organism>
<feature type="compositionally biased region" description="Low complexity" evidence="4">
    <location>
        <begin position="12"/>
        <end position="32"/>
    </location>
</feature>
<evidence type="ECO:0000313" key="8">
    <source>
        <dbReference type="Proteomes" id="UP001194469"/>
    </source>
</evidence>
<feature type="active site" evidence="2">
    <location>
        <position position="702"/>
    </location>
</feature>
<feature type="region of interest" description="Disordered" evidence="4">
    <location>
        <begin position="838"/>
        <end position="875"/>
    </location>
</feature>
<dbReference type="InterPro" id="IPR020568">
    <property type="entry name" value="Ribosomal_Su5_D2-typ_SF"/>
</dbReference>
<evidence type="ECO:0000313" key="7">
    <source>
        <dbReference type="EMBL" id="MBG3876964.1"/>
    </source>
</evidence>
<dbReference type="PRINTS" id="PR00830">
    <property type="entry name" value="ENDOLAPTASE"/>
</dbReference>
<dbReference type="EC" id="3.4.21.53" evidence="2"/>
<evidence type="ECO:0000256" key="2">
    <source>
        <dbReference type="PROSITE-ProRule" id="PRU01122"/>
    </source>
</evidence>